<reference evidence="3 4" key="1">
    <citation type="journal article" date="2019" name="Mol. Biol. Evol.">
        <title>Blast fungal genomes show frequent chromosomal changes, gene gains and losses, and effector gene turnover.</title>
        <authorList>
            <person name="Gomez Luciano L.B."/>
            <person name="Jason Tsai I."/>
            <person name="Chuma I."/>
            <person name="Tosa Y."/>
            <person name="Chen Y.H."/>
            <person name="Li J.Y."/>
            <person name="Li M.Y."/>
            <person name="Jade Lu M.Y."/>
            <person name="Nakayashiki H."/>
            <person name="Li W.H."/>
        </authorList>
    </citation>
    <scope>NUCLEOTIDE SEQUENCE [LARGE SCALE GENOMIC DNA]</scope>
    <source>
        <strain evidence="3">MZ5-1-6</strain>
    </source>
</reference>
<dbReference type="AlphaFoldDB" id="A0A4P7MZ05"/>
<organism evidence="3 4">
    <name type="scientific">Pyricularia oryzae</name>
    <name type="common">Rice blast fungus</name>
    <name type="synonym">Magnaporthe oryzae</name>
    <dbReference type="NCBI Taxonomy" id="318829"/>
    <lineage>
        <taxon>Eukaryota</taxon>
        <taxon>Fungi</taxon>
        <taxon>Dikarya</taxon>
        <taxon>Ascomycota</taxon>
        <taxon>Pezizomycotina</taxon>
        <taxon>Sordariomycetes</taxon>
        <taxon>Sordariomycetidae</taxon>
        <taxon>Magnaporthales</taxon>
        <taxon>Pyriculariaceae</taxon>
        <taxon>Pyricularia</taxon>
    </lineage>
</organism>
<feature type="chain" id="PRO_5020630143" evidence="2">
    <location>
        <begin position="20"/>
        <end position="104"/>
    </location>
</feature>
<feature type="signal peptide" evidence="2">
    <location>
        <begin position="1"/>
        <end position="19"/>
    </location>
</feature>
<dbReference type="VEuPathDB" id="FungiDB:M_BR32_EuGene_00104571"/>
<proteinExistence type="predicted"/>
<keyword evidence="2" id="KW-0732">Signal</keyword>
<accession>A0A4P7MZ05</accession>
<dbReference type="EMBL" id="CP034204">
    <property type="protein sequence ID" value="QBZ53486.1"/>
    <property type="molecule type" value="Genomic_DNA"/>
</dbReference>
<evidence type="ECO:0000256" key="2">
    <source>
        <dbReference type="SAM" id="SignalP"/>
    </source>
</evidence>
<evidence type="ECO:0000256" key="1">
    <source>
        <dbReference type="SAM" id="MobiDB-lite"/>
    </source>
</evidence>
<evidence type="ECO:0000313" key="4">
    <source>
        <dbReference type="Proteomes" id="UP000294847"/>
    </source>
</evidence>
<sequence length="104" mass="11055">MRFQTILPIAFVCGAVATGSLPPTSQDPGKTTARGPPRARLTPLSPPRAPSTSGPATGGTRAHKLEECMIVCEPTFQDVGLRDQRKLTKGCTNLCVALGYKPEY</sequence>
<name>A0A4P7MZ05_PYROR</name>
<dbReference type="Proteomes" id="UP000294847">
    <property type="component" value="Chromosome 1"/>
</dbReference>
<feature type="region of interest" description="Disordered" evidence="1">
    <location>
        <begin position="17"/>
        <end position="60"/>
    </location>
</feature>
<evidence type="ECO:0000313" key="3">
    <source>
        <dbReference type="EMBL" id="QBZ53486.1"/>
    </source>
</evidence>
<protein>
    <submittedName>
        <fullName evidence="3">Uncharacterized protein</fullName>
    </submittedName>
</protein>
<gene>
    <name evidence="3" type="ORF">PoMZ_09166</name>
</gene>